<dbReference type="STRING" id="1111728.GCA_000427805_01685"/>
<dbReference type="EMBL" id="CAADJA010000002">
    <property type="protein sequence ID" value="VFS48867.1"/>
    <property type="molecule type" value="Genomic_DNA"/>
</dbReference>
<dbReference type="RefSeq" id="WP_051323519.1">
    <property type="nucleotide sequence ID" value="NZ_CAADJA010000002.1"/>
</dbReference>
<dbReference type="SUPFAM" id="SSF52540">
    <property type="entry name" value="P-loop containing nucleoside triphosphate hydrolases"/>
    <property type="match status" value="1"/>
</dbReference>
<dbReference type="Gene3D" id="3.40.50.300">
    <property type="entry name" value="P-loop containing nucleotide triphosphate hydrolases"/>
    <property type="match status" value="1"/>
</dbReference>
<keyword evidence="3" id="KW-1185">Reference proteome</keyword>
<dbReference type="OrthoDB" id="7066706at2"/>
<dbReference type="AlphaFoldDB" id="A0A2C6DNT7"/>
<dbReference type="EMBL" id="PDDX01000001">
    <property type="protein sequence ID" value="PHI29992.1"/>
    <property type="molecule type" value="Genomic_DNA"/>
</dbReference>
<organism evidence="1 3">
    <name type="scientific">Budvicia aquatica</name>
    <dbReference type="NCBI Taxonomy" id="82979"/>
    <lineage>
        <taxon>Bacteria</taxon>
        <taxon>Pseudomonadati</taxon>
        <taxon>Pseudomonadota</taxon>
        <taxon>Gammaproteobacteria</taxon>
        <taxon>Enterobacterales</taxon>
        <taxon>Budviciaceae</taxon>
        <taxon>Budvicia</taxon>
    </lineage>
</organism>
<proteinExistence type="predicted"/>
<evidence type="ECO:0000313" key="2">
    <source>
        <dbReference type="EMBL" id="VFS48867.1"/>
    </source>
</evidence>
<sequence length="374" mass="40637">MLLFSNADKSKGSEGQEYVVIVSSRPDWMSDICSQLVLKNIEPLFQVKANFLTADVLDLPEYISAIIIDIEKSDNCALLLNKITTLLPSSAKCLVVGDTDSITLSQQFIAGGVSYLHYPSQLVNVVQNVKDSSAEMKNRRSAIKISILGCKGGIGNSLISYHVAQHIATKNRVPVLLVQGAGGSQDIDLISDKALEKDVSELTTYLSVKPGNAKYTDDLNDKALERYNFVVFDYPIFNLNKEDIEFVLSSSDCVVLVIGHDLASLRVAKSALDVNRFLRTVSGGVKREFVCLNQIRPTANGVLTIGDLTSLLGGDISSHILYQRPPGDPSKPLRFLAKQNSAVSALANQVLGQNMAANKSTGSSISRLLNKFKK</sequence>
<name>A0A2C6DNT7_9GAMM</name>
<dbReference type="Proteomes" id="UP000373449">
    <property type="component" value="Unassembled WGS sequence"/>
</dbReference>
<dbReference type="Proteomes" id="UP000224974">
    <property type="component" value="Unassembled WGS sequence"/>
</dbReference>
<evidence type="ECO:0000313" key="1">
    <source>
        <dbReference type="EMBL" id="PHI29992.1"/>
    </source>
</evidence>
<gene>
    <name evidence="1" type="ORF">CRN84_11905</name>
    <name evidence="2" type="ORF">NCTC12282_03416</name>
</gene>
<protein>
    <submittedName>
        <fullName evidence="2">Flp pilus assembly protein, ATPase CpaE</fullName>
    </submittedName>
</protein>
<reference evidence="3" key="1">
    <citation type="submission" date="2017-09" db="EMBL/GenBank/DDBJ databases">
        <title>FDA dAtabase for Regulatory Grade micrObial Sequences (FDA-ARGOS): Supporting development and validation of Infectious Disease Dx tests.</title>
        <authorList>
            <person name="Minogue T."/>
            <person name="Wolcott M."/>
            <person name="Wasieloski L."/>
            <person name="Aguilar W."/>
            <person name="Moore D."/>
            <person name="Tallon L."/>
            <person name="Sadzewicz L."/>
            <person name="Ott S."/>
            <person name="Zhao X."/>
            <person name="Nagaraj S."/>
            <person name="Vavikolanu K."/>
            <person name="Aluvathingal J."/>
            <person name="Nadendla S."/>
            <person name="Sichtig H."/>
        </authorList>
    </citation>
    <scope>NUCLEOTIDE SEQUENCE [LARGE SCALE GENOMIC DNA]</scope>
    <source>
        <strain evidence="3">FDAARGOS_387</strain>
    </source>
</reference>
<accession>A0A2C6DNT7</accession>
<reference evidence="2 4" key="3">
    <citation type="submission" date="2019-03" db="EMBL/GenBank/DDBJ databases">
        <authorList>
            <consortium name="Pathogen Informatics"/>
        </authorList>
    </citation>
    <scope>NUCLEOTIDE SEQUENCE [LARGE SCALE GENOMIC DNA]</scope>
    <source>
        <strain evidence="2 4">NCTC12282</strain>
    </source>
</reference>
<reference evidence="1" key="2">
    <citation type="submission" date="2017-09" db="EMBL/GenBank/DDBJ databases">
        <title>FDA dAtabase for Regulatory Grade micrObial Sequences (FDA-ARGOS): Supporting development and validation of Infectious Disease Dx tests.</title>
        <authorList>
            <person name="Minogue T."/>
            <person name="Wolcott M."/>
            <person name="Wasieloski L."/>
            <person name="Aguilar W."/>
            <person name="Moore D."/>
            <person name="Tallon L.J."/>
            <person name="Sadzewicz L."/>
            <person name="Ott S."/>
            <person name="Zhao X."/>
            <person name="Nagaraj S."/>
            <person name="Vavikolanu K."/>
            <person name="Aluvathingal J."/>
            <person name="Nadendla S."/>
            <person name="Sichtig H."/>
        </authorList>
    </citation>
    <scope>NUCLEOTIDE SEQUENCE</scope>
    <source>
        <strain evidence="1">FDAARGOS_387</strain>
    </source>
</reference>
<evidence type="ECO:0000313" key="4">
    <source>
        <dbReference type="Proteomes" id="UP000373449"/>
    </source>
</evidence>
<evidence type="ECO:0000313" key="3">
    <source>
        <dbReference type="Proteomes" id="UP000224974"/>
    </source>
</evidence>
<dbReference type="InterPro" id="IPR027417">
    <property type="entry name" value="P-loop_NTPase"/>
</dbReference>